<dbReference type="PIRSF" id="PIRSF001365">
    <property type="entry name" value="DHDPS"/>
    <property type="match status" value="1"/>
</dbReference>
<evidence type="ECO:0000313" key="6">
    <source>
        <dbReference type="Proteomes" id="UP000664701"/>
    </source>
</evidence>
<proteinExistence type="inferred from homology"/>
<reference evidence="5 6" key="2">
    <citation type="submission" date="2024-03" db="EMBL/GenBank/DDBJ databases">
        <title>The Genome Sequence of Enterococcus sp. DIV2402.</title>
        <authorList>
            <consortium name="The Broad Institute Genomics Platform"/>
            <consortium name="The Broad Institute Microbial Omics Core"/>
            <consortium name="The Broad Institute Genomic Center for Infectious Diseases"/>
            <person name="Earl A."/>
            <person name="Manson A."/>
            <person name="Gilmore M."/>
            <person name="Schwartman J."/>
            <person name="Shea T."/>
            <person name="Abouelleil A."/>
            <person name="Cao P."/>
            <person name="Chapman S."/>
            <person name="Cusick C."/>
            <person name="Young S."/>
            <person name="Neafsey D."/>
            <person name="Nusbaum C."/>
            <person name="Birren B."/>
        </authorList>
    </citation>
    <scope>NUCLEOTIDE SEQUENCE [LARGE SCALE GENOMIC DNA]</scope>
    <source>
        <strain evidence="5 6">DIV2402</strain>
    </source>
</reference>
<protein>
    <submittedName>
        <fullName evidence="5">4-hydroxy-tetrahydrodipicolinate synthase</fullName>
    </submittedName>
</protein>
<keyword evidence="3" id="KW-0704">Schiff base</keyword>
<name>A0ABZ2SNE1_9ENTE</name>
<evidence type="ECO:0000256" key="1">
    <source>
        <dbReference type="ARBA" id="ARBA00007592"/>
    </source>
</evidence>
<evidence type="ECO:0000256" key="4">
    <source>
        <dbReference type="PIRNR" id="PIRNR001365"/>
    </source>
</evidence>
<dbReference type="Proteomes" id="UP000664701">
    <property type="component" value="Chromosome"/>
</dbReference>
<dbReference type="Gene3D" id="3.20.20.70">
    <property type="entry name" value="Aldolase class I"/>
    <property type="match status" value="1"/>
</dbReference>
<dbReference type="EMBL" id="CP147251">
    <property type="protein sequence ID" value="WYJ77312.1"/>
    <property type="molecule type" value="Genomic_DNA"/>
</dbReference>
<evidence type="ECO:0000256" key="3">
    <source>
        <dbReference type="ARBA" id="ARBA00023270"/>
    </source>
</evidence>
<dbReference type="PANTHER" id="PTHR12128:SF66">
    <property type="entry name" value="4-HYDROXY-2-OXOGLUTARATE ALDOLASE, MITOCHONDRIAL"/>
    <property type="match status" value="1"/>
</dbReference>
<keyword evidence="6" id="KW-1185">Reference proteome</keyword>
<reference evidence="5 6" key="1">
    <citation type="submission" date="2021-03" db="EMBL/GenBank/DDBJ databases">
        <authorList>
            <person name="Gilmore M.S."/>
            <person name="Schwartzman J."/>
            <person name="Van Tyne D."/>
            <person name="Martin M."/>
            <person name="Earl A.M."/>
            <person name="Manson A.L."/>
            <person name="Straub T."/>
            <person name="Salamzade R."/>
            <person name="Saavedra J."/>
            <person name="Lebreton F."/>
            <person name="Prichula J."/>
            <person name="Schaufler K."/>
            <person name="Gaca A."/>
            <person name="Sgardioli B."/>
            <person name="Wagenaar J."/>
            <person name="Strong T."/>
        </authorList>
    </citation>
    <scope>NUCLEOTIDE SEQUENCE [LARGE SCALE GENOMIC DNA]</scope>
    <source>
        <strain evidence="5 6">DIV2402</strain>
    </source>
</reference>
<dbReference type="SUPFAM" id="SSF51569">
    <property type="entry name" value="Aldolase"/>
    <property type="match status" value="1"/>
</dbReference>
<dbReference type="PROSITE" id="PS00666">
    <property type="entry name" value="DHDPS_2"/>
    <property type="match status" value="1"/>
</dbReference>
<dbReference type="PRINTS" id="PR00146">
    <property type="entry name" value="DHPICSNTHASE"/>
</dbReference>
<gene>
    <name evidence="5" type="ORF">DOK78_001950</name>
</gene>
<keyword evidence="2 4" id="KW-0456">Lyase</keyword>
<dbReference type="InterPro" id="IPR020625">
    <property type="entry name" value="Schiff_base-form_aldolases_AS"/>
</dbReference>
<dbReference type="InterPro" id="IPR013785">
    <property type="entry name" value="Aldolase_TIM"/>
</dbReference>
<dbReference type="CDD" id="cd00408">
    <property type="entry name" value="DHDPS-like"/>
    <property type="match status" value="1"/>
</dbReference>
<comment type="similarity">
    <text evidence="1 4">Belongs to the DapA family.</text>
</comment>
<organism evidence="5 6">
    <name type="scientific">Candidatus Enterococcus lowellii</name>
    <dbReference type="NCBI Taxonomy" id="2230877"/>
    <lineage>
        <taxon>Bacteria</taxon>
        <taxon>Bacillati</taxon>
        <taxon>Bacillota</taxon>
        <taxon>Bacilli</taxon>
        <taxon>Lactobacillales</taxon>
        <taxon>Enterococcaceae</taxon>
        <taxon>Enterococcus</taxon>
    </lineage>
</organism>
<sequence>MKTNLQCAYHIAVPTAFFKDEELNVSATIQHVSHLQRQGVSSVLICGSTGEQHSLTLEEKLALIEGIEQTVFPESFEILFGVASIRQKEAELLAQAIAHSTKIAGVLLGFPPYILPTQQEAKAYVLAIAKIIQKPIILYNNPKRTGFDLAVATMNELMTIPQLIGLKEAGVYQRISQFHLPKNRSFYFYAGGEANLAEKITLGFTRLSSIGGNLYPKEMEQWFQELLAGKNSPFCHQEALDELFSESVLPALKQAISENEGIKMGSARLPLGNT</sequence>
<dbReference type="SMART" id="SM01130">
    <property type="entry name" value="DHDPS"/>
    <property type="match status" value="1"/>
</dbReference>
<evidence type="ECO:0000313" key="5">
    <source>
        <dbReference type="EMBL" id="WYJ77312.1"/>
    </source>
</evidence>
<accession>A0ABZ2SNE1</accession>
<dbReference type="Pfam" id="PF00701">
    <property type="entry name" value="DHDPS"/>
    <property type="match status" value="1"/>
</dbReference>
<dbReference type="RefSeq" id="WP_207940543.1">
    <property type="nucleotide sequence ID" value="NZ_CP147251.1"/>
</dbReference>
<dbReference type="InterPro" id="IPR002220">
    <property type="entry name" value="DapA-like"/>
</dbReference>
<dbReference type="PANTHER" id="PTHR12128">
    <property type="entry name" value="DIHYDRODIPICOLINATE SYNTHASE"/>
    <property type="match status" value="1"/>
</dbReference>
<evidence type="ECO:0000256" key="2">
    <source>
        <dbReference type="ARBA" id="ARBA00023239"/>
    </source>
</evidence>